<dbReference type="InterPro" id="IPR000182">
    <property type="entry name" value="GNAT_dom"/>
</dbReference>
<dbReference type="InterPro" id="IPR051531">
    <property type="entry name" value="N-acetyltransferase"/>
</dbReference>
<keyword evidence="3" id="KW-1185">Reference proteome</keyword>
<dbReference type="Proteomes" id="UP000660862">
    <property type="component" value="Unassembled WGS sequence"/>
</dbReference>
<comment type="caution">
    <text evidence="2">The sequence shown here is derived from an EMBL/GenBank/DDBJ whole genome shotgun (WGS) entry which is preliminary data.</text>
</comment>
<dbReference type="PANTHER" id="PTHR43792">
    <property type="entry name" value="GNAT FAMILY, PUTATIVE (AFU_ORTHOLOGUE AFUA_3G00765)-RELATED-RELATED"/>
    <property type="match status" value="1"/>
</dbReference>
<evidence type="ECO:0000313" key="2">
    <source>
        <dbReference type="EMBL" id="GGG97179.1"/>
    </source>
</evidence>
<dbReference type="EMBL" id="BMER01000004">
    <property type="protein sequence ID" value="GGG97179.1"/>
    <property type="molecule type" value="Genomic_DNA"/>
</dbReference>
<dbReference type="Gene3D" id="3.40.630.30">
    <property type="match status" value="1"/>
</dbReference>
<feature type="domain" description="N-acetyltransferase" evidence="1">
    <location>
        <begin position="13"/>
        <end position="172"/>
    </location>
</feature>
<dbReference type="GO" id="GO:0016747">
    <property type="term" value="F:acyltransferase activity, transferring groups other than amino-acyl groups"/>
    <property type="evidence" value="ECO:0007669"/>
    <property type="project" value="InterPro"/>
</dbReference>
<evidence type="ECO:0000259" key="1">
    <source>
        <dbReference type="PROSITE" id="PS51186"/>
    </source>
</evidence>
<gene>
    <name evidence="2" type="ORF">GCM10007415_35600</name>
</gene>
<reference evidence="2" key="1">
    <citation type="journal article" date="2014" name="Int. J. Syst. Evol. Microbiol.">
        <title>Complete genome sequence of Corynebacterium casei LMG S-19264T (=DSM 44701T), isolated from a smear-ripened cheese.</title>
        <authorList>
            <consortium name="US DOE Joint Genome Institute (JGI-PGF)"/>
            <person name="Walter F."/>
            <person name="Albersmeier A."/>
            <person name="Kalinowski J."/>
            <person name="Ruckert C."/>
        </authorList>
    </citation>
    <scope>NUCLEOTIDE SEQUENCE</scope>
    <source>
        <strain evidence="2">CGMCC 1.12195</strain>
    </source>
</reference>
<organism evidence="2 3">
    <name type="scientific">Parapedobacter pyrenivorans</name>
    <dbReference type="NCBI Taxonomy" id="1305674"/>
    <lineage>
        <taxon>Bacteria</taxon>
        <taxon>Pseudomonadati</taxon>
        <taxon>Bacteroidota</taxon>
        <taxon>Sphingobacteriia</taxon>
        <taxon>Sphingobacteriales</taxon>
        <taxon>Sphingobacteriaceae</taxon>
        <taxon>Parapedobacter</taxon>
    </lineage>
</organism>
<dbReference type="SUPFAM" id="SSF55729">
    <property type="entry name" value="Acyl-CoA N-acyltransferases (Nat)"/>
    <property type="match status" value="1"/>
</dbReference>
<dbReference type="InterPro" id="IPR016181">
    <property type="entry name" value="Acyl_CoA_acyltransferase"/>
</dbReference>
<sequence>MGIFSYLSPMDKLLLDKFTANDFDLYYALVSNEQVMAQITERAIPYEEAMEEFQALLANNALHDRFGQFKLFERQSGIFVGLGKLEVTEEAAFSAELGYSLLPQYWGKGLGTEAAKQLIEIAQSEKQLKTLTAIIDPANVASRKILTNQGFISKRLFNYDGLPAEFLELNFIKAEFISNKPGALGFMR</sequence>
<dbReference type="PANTHER" id="PTHR43792:SF1">
    <property type="entry name" value="N-ACETYLTRANSFERASE DOMAIN-CONTAINING PROTEIN"/>
    <property type="match status" value="1"/>
</dbReference>
<dbReference type="AlphaFoldDB" id="A0A917MDP4"/>
<dbReference type="Pfam" id="PF13302">
    <property type="entry name" value="Acetyltransf_3"/>
    <property type="match status" value="1"/>
</dbReference>
<name>A0A917MDP4_9SPHI</name>
<dbReference type="PROSITE" id="PS51186">
    <property type="entry name" value="GNAT"/>
    <property type="match status" value="1"/>
</dbReference>
<accession>A0A917MDP4</accession>
<evidence type="ECO:0000313" key="3">
    <source>
        <dbReference type="Proteomes" id="UP000660862"/>
    </source>
</evidence>
<proteinExistence type="predicted"/>
<protein>
    <submittedName>
        <fullName evidence="2">N-acetyltransferase</fullName>
    </submittedName>
</protein>
<reference evidence="2" key="2">
    <citation type="submission" date="2020-09" db="EMBL/GenBank/DDBJ databases">
        <authorList>
            <person name="Sun Q."/>
            <person name="Zhou Y."/>
        </authorList>
    </citation>
    <scope>NUCLEOTIDE SEQUENCE</scope>
    <source>
        <strain evidence="2">CGMCC 1.12195</strain>
    </source>
</reference>